<dbReference type="PRINTS" id="PR00111">
    <property type="entry name" value="ABHYDROLASE"/>
</dbReference>
<dbReference type="PANTHER" id="PTHR11614">
    <property type="entry name" value="PHOSPHOLIPASE-RELATED"/>
    <property type="match status" value="1"/>
</dbReference>
<dbReference type="InterPro" id="IPR022742">
    <property type="entry name" value="Hydrolase_4"/>
</dbReference>
<organism evidence="2 3">
    <name type="scientific">Brevibacillus thermoruber</name>
    <dbReference type="NCBI Taxonomy" id="33942"/>
    <lineage>
        <taxon>Bacteria</taxon>
        <taxon>Bacillati</taxon>
        <taxon>Bacillota</taxon>
        <taxon>Bacilli</taxon>
        <taxon>Bacillales</taxon>
        <taxon>Paenibacillaceae</taxon>
        <taxon>Brevibacillus</taxon>
    </lineage>
</organism>
<evidence type="ECO:0000259" key="1">
    <source>
        <dbReference type="Pfam" id="PF12146"/>
    </source>
</evidence>
<name>A0A9X3Z3G1_9BACL</name>
<feature type="domain" description="Serine aminopeptidase S33" evidence="1">
    <location>
        <begin position="12"/>
        <end position="249"/>
    </location>
</feature>
<dbReference type="EMBL" id="JAPYYP010000010">
    <property type="protein sequence ID" value="MDA5108708.1"/>
    <property type="molecule type" value="Genomic_DNA"/>
</dbReference>
<dbReference type="Proteomes" id="UP001151071">
    <property type="component" value="Unassembled WGS sequence"/>
</dbReference>
<dbReference type="InterPro" id="IPR029058">
    <property type="entry name" value="AB_hydrolase_fold"/>
</dbReference>
<dbReference type="InterPro" id="IPR000073">
    <property type="entry name" value="AB_hydrolase_1"/>
</dbReference>
<evidence type="ECO:0000313" key="3">
    <source>
        <dbReference type="Proteomes" id="UP001151071"/>
    </source>
</evidence>
<dbReference type="RefSeq" id="WP_035295293.1">
    <property type="nucleotide sequence ID" value="NZ_JAPYYP010000010.1"/>
</dbReference>
<evidence type="ECO:0000313" key="2">
    <source>
        <dbReference type="EMBL" id="MDA5108708.1"/>
    </source>
</evidence>
<protein>
    <submittedName>
        <fullName evidence="2">Lysophospholipase</fullName>
    </submittedName>
</protein>
<dbReference type="Gene3D" id="3.40.50.1820">
    <property type="entry name" value="alpha/beta hydrolase"/>
    <property type="match status" value="1"/>
</dbReference>
<dbReference type="AlphaFoldDB" id="A0A9X3Z3G1"/>
<accession>A0A9X3Z3G1</accession>
<comment type="caution">
    <text evidence="2">The sequence shown here is derived from an EMBL/GenBank/DDBJ whole genome shotgun (WGS) entry which is preliminary data.</text>
</comment>
<keyword evidence="3" id="KW-1185">Reference proteome</keyword>
<dbReference type="InterPro" id="IPR051044">
    <property type="entry name" value="MAG_DAG_Lipase"/>
</dbReference>
<dbReference type="Pfam" id="PF12146">
    <property type="entry name" value="Hydrolase_4"/>
    <property type="match status" value="1"/>
</dbReference>
<proteinExistence type="predicted"/>
<dbReference type="SUPFAM" id="SSF53474">
    <property type="entry name" value="alpha/beta-Hydrolases"/>
    <property type="match status" value="1"/>
</dbReference>
<reference evidence="2" key="1">
    <citation type="submission" date="2022-12" db="EMBL/GenBank/DDBJ databases">
        <title>Draft genome sequence of the thermophilic strain Brevibacillus thermoruber HT42, isolated from Los Humeros, Puebla, Mexico, with biotechnological potential.</title>
        <authorList>
            <person name="Lara Sanchez J."/>
            <person name="Solis Palacios R."/>
            <person name="Bustos Baena A.S."/>
            <person name="Ruz Baez A.E."/>
            <person name="Espinosa Luna G."/>
            <person name="Oliart Ros R.M."/>
        </authorList>
    </citation>
    <scope>NUCLEOTIDE SEQUENCE</scope>
    <source>
        <strain evidence="2">HT42</strain>
    </source>
</reference>
<sequence>MDCYFHAWTVADPAATVVLVHGTGEHHGRYRHVAAFLNAHGVDVFSGDLPGWGRSPGKKGHIDSFGQYLDAVETWTERALQAAGDERPVFLLGHSLGGLVAVRFVQRYEKRRRLAGLMLSSPCLQLKVDVPAWKARLAQWLDRAMPRLVMANGITADMVSRDPQVQAEYVSDPYNYPKVSVRWFQELHRAMRAAWEERERLDLSVLVLQAGDDQLVDPDGVERFAAGLPAEVTFVRFPGLRHEVLNEPEREDVLRQMVEWLKGHGGRSLM</sequence>
<gene>
    <name evidence="2" type="ORF">O3V59_10070</name>
</gene>